<dbReference type="PANTHER" id="PTHR38130">
    <property type="entry name" value="EF-HAND DOMAIN-CONTAINING PROTEIN"/>
    <property type="match status" value="1"/>
</dbReference>
<dbReference type="Proteomes" id="UP001165060">
    <property type="component" value="Unassembled WGS sequence"/>
</dbReference>
<feature type="region of interest" description="Disordered" evidence="1">
    <location>
        <begin position="326"/>
        <end position="429"/>
    </location>
</feature>
<accession>A0ABQ6M3K3</accession>
<sequence>MSLQSQGASTIPNRDASRPALNLAGRTNYTADIVGAQPTQKMNRFINKPDLYDVGDIKGTKPLALHRETNSIDFTLKHDDIEGSRPRGATHKQARANNPVDPLMPAYKLPTYEMPSDPTPNFLRDTLDITDISGTRAKPLYKYPTRENFKVDDIEGARAGWKPRHKRVGVEGEPRHIMAVADINDQGVKKTNRCTDPLRPVHYINGMHVADDMVHTMPRRLPPQREGPFFPLTTKDIEGAYPGWTPPHAMQPPLDQRRHFRNTNFVGDIAGAQSDTVMHCIKTNRVTNPLNPGYVSLDGDMLNPDQPKTKATLEAEASLRYAMENSARQEREYQARQAADAAQSFNNTAEFRDIAPQSGSRRPSRSEVPQTDTMDARDARIRQLEMEVSQLRSTGASGGRPPQQPMEMSNGFRAPSPGGVTQYREPSPQ</sequence>
<feature type="compositionally biased region" description="Basic and acidic residues" evidence="1">
    <location>
        <begin position="374"/>
        <end position="385"/>
    </location>
</feature>
<name>A0ABQ6M3K3_9STRA</name>
<feature type="compositionally biased region" description="Polar residues" evidence="1">
    <location>
        <begin position="1"/>
        <end position="12"/>
    </location>
</feature>
<comment type="caution">
    <text evidence="2">The sequence shown here is derived from an EMBL/GenBank/DDBJ whole genome shotgun (WGS) entry which is preliminary data.</text>
</comment>
<proteinExistence type="predicted"/>
<protein>
    <submittedName>
        <fullName evidence="2">Uncharacterized protein</fullName>
    </submittedName>
</protein>
<feature type="region of interest" description="Disordered" evidence="1">
    <location>
        <begin position="1"/>
        <end position="20"/>
    </location>
</feature>
<dbReference type="EMBL" id="BRYB01002387">
    <property type="protein sequence ID" value="GMI18952.1"/>
    <property type="molecule type" value="Genomic_DNA"/>
</dbReference>
<dbReference type="PANTHER" id="PTHR38130:SF1">
    <property type="entry name" value="EF-HAND DOMAIN-CONTAINING PROTEIN"/>
    <property type="match status" value="1"/>
</dbReference>
<reference evidence="2 3" key="1">
    <citation type="journal article" date="2023" name="Commun. Biol.">
        <title>Genome analysis of Parmales, the sister group of diatoms, reveals the evolutionary specialization of diatoms from phago-mixotrophs to photoautotrophs.</title>
        <authorList>
            <person name="Ban H."/>
            <person name="Sato S."/>
            <person name="Yoshikawa S."/>
            <person name="Yamada K."/>
            <person name="Nakamura Y."/>
            <person name="Ichinomiya M."/>
            <person name="Sato N."/>
            <person name="Blanc-Mathieu R."/>
            <person name="Endo H."/>
            <person name="Kuwata A."/>
            <person name="Ogata H."/>
        </authorList>
    </citation>
    <scope>NUCLEOTIDE SEQUENCE [LARGE SCALE GENOMIC DNA]</scope>
</reference>
<organism evidence="2 3">
    <name type="scientific">Tetraparma gracilis</name>
    <dbReference type="NCBI Taxonomy" id="2962635"/>
    <lineage>
        <taxon>Eukaryota</taxon>
        <taxon>Sar</taxon>
        <taxon>Stramenopiles</taxon>
        <taxon>Ochrophyta</taxon>
        <taxon>Bolidophyceae</taxon>
        <taxon>Parmales</taxon>
        <taxon>Triparmaceae</taxon>
        <taxon>Tetraparma</taxon>
    </lineage>
</organism>
<feature type="compositionally biased region" description="Polar residues" evidence="1">
    <location>
        <begin position="357"/>
        <end position="373"/>
    </location>
</feature>
<evidence type="ECO:0000313" key="2">
    <source>
        <dbReference type="EMBL" id="GMI18952.1"/>
    </source>
</evidence>
<evidence type="ECO:0000256" key="1">
    <source>
        <dbReference type="SAM" id="MobiDB-lite"/>
    </source>
</evidence>
<keyword evidence="3" id="KW-1185">Reference proteome</keyword>
<feature type="region of interest" description="Disordered" evidence="1">
    <location>
        <begin position="79"/>
        <end position="103"/>
    </location>
</feature>
<gene>
    <name evidence="2" type="ORF">TeGR_g2540</name>
</gene>
<evidence type="ECO:0000313" key="3">
    <source>
        <dbReference type="Proteomes" id="UP001165060"/>
    </source>
</evidence>